<dbReference type="AlphaFoldDB" id="A0A0F0I7N4"/>
<protein>
    <submittedName>
        <fullName evidence="1">Uncharacterized protein</fullName>
    </submittedName>
</protein>
<organism evidence="1 2">
    <name type="scientific">Aspergillus parasiticus (strain ATCC 56775 / NRRL 5862 / SRRC 143 / SU-1)</name>
    <dbReference type="NCBI Taxonomy" id="1403190"/>
    <lineage>
        <taxon>Eukaryota</taxon>
        <taxon>Fungi</taxon>
        <taxon>Dikarya</taxon>
        <taxon>Ascomycota</taxon>
        <taxon>Pezizomycotina</taxon>
        <taxon>Eurotiomycetes</taxon>
        <taxon>Eurotiomycetidae</taxon>
        <taxon>Eurotiales</taxon>
        <taxon>Aspergillaceae</taxon>
        <taxon>Aspergillus</taxon>
        <taxon>Aspergillus subgen. Circumdati</taxon>
    </lineage>
</organism>
<sequence>MASIEIDESTVANQTTQYVYLSRDPAPALAIPPGKDLLNYTAKIEHIFIYDPNTESETCYAFGGSLSLGPGSIAGVVGSGEQFFLQYCVGNDQSRYMLPLVKASGGHKLHRDVTSEALRDDTILDRMLEEPENNRADHFATTMFAKGSKKPKAKGAAAITIQTKGSSGDQEHEIRKAIKMLDFIDSMIGIYTANKIQQEGNKRGKPISAIDETTLYMKVTAEAYFDAINNRQLAAVINKKSMASAKFSQTCNRADVHPQFIQQFAQDIKQFDQAEYATLDKILTEQVRQILDGNIEVNNTLNFTLLVKQPLLKSVPGLREQIVVPTLRFFYITSTGRTWTEVVKNGKSQSSVQKVQLDFQYIPQVGTINKDLFKQLKKVYGDKLVSQDVDDMFIPQYTV</sequence>
<evidence type="ECO:0000313" key="1">
    <source>
        <dbReference type="EMBL" id="KJK63740.1"/>
    </source>
</evidence>
<dbReference type="EMBL" id="JZEE01000544">
    <property type="protein sequence ID" value="KJK63740.1"/>
    <property type="molecule type" value="Genomic_DNA"/>
</dbReference>
<dbReference type="OrthoDB" id="4428274at2759"/>
<gene>
    <name evidence="1" type="ORF">P875_00064796</name>
</gene>
<name>A0A0F0I7N4_ASPPU</name>
<accession>A0A0F0I7N4</accession>
<proteinExistence type="predicted"/>
<dbReference type="Proteomes" id="UP000033540">
    <property type="component" value="Unassembled WGS sequence"/>
</dbReference>
<evidence type="ECO:0000313" key="2">
    <source>
        <dbReference type="Proteomes" id="UP000033540"/>
    </source>
</evidence>
<reference evidence="1 2" key="1">
    <citation type="submission" date="2015-02" db="EMBL/GenBank/DDBJ databases">
        <title>Draft genome sequence of Aspergillus parasiticus SU-1.</title>
        <authorList>
            <person name="Yu J."/>
            <person name="Fedorova N."/>
            <person name="Yin Y."/>
            <person name="Losada L."/>
            <person name="Zafar N."/>
            <person name="Taujale R."/>
            <person name="Ehrlich K.C."/>
            <person name="Bhatnagar D."/>
            <person name="Cleveland T.E."/>
            <person name="Bennett J.W."/>
            <person name="Nierman W.C."/>
        </authorList>
    </citation>
    <scope>NUCLEOTIDE SEQUENCE [LARGE SCALE GENOMIC DNA]</scope>
    <source>
        <strain evidence="2">ATCC 56775 / NRRL 5862 / SRRC 143 / SU-1</strain>
    </source>
</reference>
<comment type="caution">
    <text evidence="1">The sequence shown here is derived from an EMBL/GenBank/DDBJ whole genome shotgun (WGS) entry which is preliminary data.</text>
</comment>